<name>A0A438I0V1_VITVI</name>
<sequence length="708" mass="80520">MEVVFGTGFQMERGIRENLLFHCPLSRHCNFSREETSAFHEEDKEGLTGRVGSNPRGSSDMVLPSISIIRGKGLIFEGIFEIPGAKNMEVCQPSPSQPPESSFFPSCSLESPLSSPSGPHLPNSVSLSQSPTENQVISKKISEKGVVDSLKYVDIPVRDEEENQCALSNQLTESFTHRKSNVSSHKEDSNLLLVREVLCSLDIKVYFRRKNSGSIAGTSGVWVQGISEGWLKISLGNGWEGHKFLRRLQYVKAKLKEWNKFSFGELNEKKKSLLNDLANFDAIEQRQKGRVKWVKEGDCNSKFYHKVANGRRNRKYIKGLENERGLVLKNAESIIEEILLYFEKLYASPTGESWGVEGLDWSSISEESALRLDSPFTEEEISKTIFQLDRDKAPGPDDFTIAVFQDYFRPISLITSLYKIIAKVLSGRLRGVLHETIHYTQGTFVQGRQILDAILIANEIVDERRQSGEEGVVFKIDFEKAYDHMNAKGWVKASRGLRQGDPLSPFLFTLVADVPSRMLMRAEERNMLEGFRVHLSRLVEMLDCKASGWPILYLGLPLGGNLKVCGFWDPVIERISRNEERIRFWEDLWWGDQPLGTQYPRLFRVVVDKNIPISSVLGPTRPFSWNLNFCRNLSDSEIEDLEGLMRSLDELHLSPSVPDARFWPLSSSRLFLVKSFFLALSQFSESSQDFPSKFVWNSQVPFKVKSFI</sequence>
<protein>
    <recommendedName>
        <fullName evidence="2">Reverse transcriptase domain-containing protein</fullName>
    </recommendedName>
</protein>
<proteinExistence type="predicted"/>
<organism evidence="3 4">
    <name type="scientific">Vitis vinifera</name>
    <name type="common">Grape</name>
    <dbReference type="NCBI Taxonomy" id="29760"/>
    <lineage>
        <taxon>Eukaryota</taxon>
        <taxon>Viridiplantae</taxon>
        <taxon>Streptophyta</taxon>
        <taxon>Embryophyta</taxon>
        <taxon>Tracheophyta</taxon>
        <taxon>Spermatophyta</taxon>
        <taxon>Magnoliopsida</taxon>
        <taxon>eudicotyledons</taxon>
        <taxon>Gunneridae</taxon>
        <taxon>Pentapetalae</taxon>
        <taxon>rosids</taxon>
        <taxon>Vitales</taxon>
        <taxon>Vitaceae</taxon>
        <taxon>Viteae</taxon>
        <taxon>Vitis</taxon>
    </lineage>
</organism>
<dbReference type="CDD" id="cd01650">
    <property type="entry name" value="RT_nLTR_like"/>
    <property type="match status" value="1"/>
</dbReference>
<evidence type="ECO:0000313" key="3">
    <source>
        <dbReference type="EMBL" id="RVW90333.1"/>
    </source>
</evidence>
<feature type="domain" description="Reverse transcriptase" evidence="2">
    <location>
        <begin position="408"/>
        <end position="487"/>
    </location>
</feature>
<dbReference type="PANTHER" id="PTHR46890">
    <property type="entry name" value="NON-LTR RETROLELEMENT REVERSE TRANSCRIPTASE-LIKE PROTEIN-RELATED"/>
    <property type="match status" value="1"/>
</dbReference>
<evidence type="ECO:0000256" key="1">
    <source>
        <dbReference type="SAM" id="MobiDB-lite"/>
    </source>
</evidence>
<evidence type="ECO:0000313" key="4">
    <source>
        <dbReference type="Proteomes" id="UP000288805"/>
    </source>
</evidence>
<evidence type="ECO:0000259" key="2">
    <source>
        <dbReference type="Pfam" id="PF00078"/>
    </source>
</evidence>
<dbReference type="Pfam" id="PF00078">
    <property type="entry name" value="RVT_1"/>
    <property type="match status" value="1"/>
</dbReference>
<dbReference type="AlphaFoldDB" id="A0A438I0V1"/>
<feature type="region of interest" description="Disordered" evidence="1">
    <location>
        <begin position="90"/>
        <end position="131"/>
    </location>
</feature>
<dbReference type="InterPro" id="IPR052343">
    <property type="entry name" value="Retrotransposon-Effector_Assoc"/>
</dbReference>
<dbReference type="PANTHER" id="PTHR46890:SF48">
    <property type="entry name" value="RNA-DIRECTED DNA POLYMERASE"/>
    <property type="match status" value="1"/>
</dbReference>
<accession>A0A438I0V1</accession>
<dbReference type="EMBL" id="QGNW01000156">
    <property type="protein sequence ID" value="RVW90333.1"/>
    <property type="molecule type" value="Genomic_DNA"/>
</dbReference>
<comment type="caution">
    <text evidence="3">The sequence shown here is derived from an EMBL/GenBank/DDBJ whole genome shotgun (WGS) entry which is preliminary data.</text>
</comment>
<gene>
    <name evidence="3" type="ORF">CK203_036739</name>
</gene>
<dbReference type="InterPro" id="IPR000477">
    <property type="entry name" value="RT_dom"/>
</dbReference>
<reference evidence="3 4" key="1">
    <citation type="journal article" date="2018" name="PLoS Genet.">
        <title>Population sequencing reveals clonal diversity and ancestral inbreeding in the grapevine cultivar Chardonnay.</title>
        <authorList>
            <person name="Roach M.J."/>
            <person name="Johnson D.L."/>
            <person name="Bohlmann J."/>
            <person name="van Vuuren H.J."/>
            <person name="Jones S.J."/>
            <person name="Pretorius I.S."/>
            <person name="Schmidt S.A."/>
            <person name="Borneman A.R."/>
        </authorList>
    </citation>
    <scope>NUCLEOTIDE SEQUENCE [LARGE SCALE GENOMIC DNA]</scope>
    <source>
        <strain evidence="4">cv. Chardonnay</strain>
        <tissue evidence="3">Leaf</tissue>
    </source>
</reference>
<feature type="compositionally biased region" description="Low complexity" evidence="1">
    <location>
        <begin position="91"/>
        <end position="117"/>
    </location>
</feature>
<dbReference type="Proteomes" id="UP000288805">
    <property type="component" value="Unassembled WGS sequence"/>
</dbReference>